<feature type="repeat" description="ANK" evidence="1">
    <location>
        <begin position="103"/>
        <end position="136"/>
    </location>
</feature>
<dbReference type="AlphaFoldDB" id="A0A5N7CL85"/>
<dbReference type="OrthoDB" id="2142040at2759"/>
<name>A0A5N7CL85_PETAA</name>
<evidence type="ECO:0000313" key="3">
    <source>
        <dbReference type="EMBL" id="KAE8394991.1"/>
    </source>
</evidence>
<dbReference type="Pfam" id="PF00023">
    <property type="entry name" value="Ank"/>
    <property type="match status" value="1"/>
</dbReference>
<sequence length="495" mass="55269">MSTLHAQSQDGTLKRSDLEQYLQTVSADAVDANGYTPLALAVKNGHSNVVKLLLQNRADVNKPVRDGRTPLYLAANAKQNRARIVEMLISRKANIDEPSPEWGNDTPLMVAITQGRDPDVIRQLIDAGASLTKRNDRGDTALSLADQMSSPAIKNAFLPKEKQGQGKAELVQLLVNFVLLVLAYLGDWKGVKEIVGNTIRTLYNLTSEKLGGSNPPPGTSFEDPQNVEEFRHNINNIIQQSNLEDFYPPGDPYVEQVASKAVELKNNPKNTLRSGDQICKLARIALYQPVLYCDDSGSMERDGRMGRQKALVKRLTEVATLAVPKNNGVHLRFINRDDSTANNLRAEEVERRMDFTPSGSTQIGTNLRAKILQPLVYDVIETGVLQRPFFVMTTTDGCPEGEDKRAFRDAIVESTEKLTEKGYEPDAVYFSLSQVGNAPEAADFLESFENDSDVEEVLHRTAEHLDDLFEELRENEKELNEWLLDMLLDQIPYKK</sequence>
<protein>
    <submittedName>
        <fullName evidence="3">Uncharacterized protein</fullName>
    </submittedName>
</protein>
<evidence type="ECO:0000256" key="1">
    <source>
        <dbReference type="PROSITE-ProRule" id="PRU00023"/>
    </source>
</evidence>
<dbReference type="Proteomes" id="UP000326877">
    <property type="component" value="Unassembled WGS sequence"/>
</dbReference>
<dbReference type="InterPro" id="IPR036770">
    <property type="entry name" value="Ankyrin_rpt-contain_sf"/>
</dbReference>
<dbReference type="InterPro" id="IPR002110">
    <property type="entry name" value="Ankyrin_rpt"/>
</dbReference>
<accession>A0A5N7CL85</accession>
<reference evidence="3" key="1">
    <citation type="submission" date="2019-04" db="EMBL/GenBank/DDBJ databases">
        <title>Friends and foes A comparative genomics studyof 23 Aspergillus species from section Flavi.</title>
        <authorList>
            <consortium name="DOE Joint Genome Institute"/>
            <person name="Kjaerbolling I."/>
            <person name="Vesth T."/>
            <person name="Frisvad J.C."/>
            <person name="Nybo J.L."/>
            <person name="Theobald S."/>
            <person name="Kildgaard S."/>
            <person name="Isbrandt T."/>
            <person name="Kuo A."/>
            <person name="Sato A."/>
            <person name="Lyhne E.K."/>
            <person name="Kogle M.E."/>
            <person name="Wiebenga A."/>
            <person name="Kun R.S."/>
            <person name="Lubbers R.J."/>
            <person name="Makela M.R."/>
            <person name="Barry K."/>
            <person name="Chovatia M."/>
            <person name="Clum A."/>
            <person name="Daum C."/>
            <person name="Haridas S."/>
            <person name="He G."/>
            <person name="LaButti K."/>
            <person name="Lipzen A."/>
            <person name="Mondo S."/>
            <person name="Riley R."/>
            <person name="Salamov A."/>
            <person name="Simmons B.A."/>
            <person name="Magnuson J.K."/>
            <person name="Henrissat B."/>
            <person name="Mortensen U.H."/>
            <person name="Larsen T.O."/>
            <person name="Devries R.P."/>
            <person name="Grigoriev I.V."/>
            <person name="Machida M."/>
            <person name="Baker S.E."/>
            <person name="Andersen M.R."/>
        </authorList>
    </citation>
    <scope>NUCLEOTIDE SEQUENCE [LARGE SCALE GENOMIC DNA]</scope>
    <source>
        <strain evidence="3">IBT 14317</strain>
    </source>
</reference>
<keyword evidence="2" id="KW-0175">Coiled coil</keyword>
<dbReference type="PROSITE" id="PS50088">
    <property type="entry name" value="ANK_REPEAT"/>
    <property type="match status" value="3"/>
</dbReference>
<dbReference type="PANTHER" id="PTHR34706:SF3">
    <property type="entry name" value="ANKYRIN REPEAT PROTEIN (AFU_ORTHOLOGUE AFUA_7G06200)"/>
    <property type="match status" value="1"/>
</dbReference>
<dbReference type="EMBL" id="ML735220">
    <property type="protein sequence ID" value="KAE8394991.1"/>
    <property type="molecule type" value="Genomic_DNA"/>
</dbReference>
<feature type="repeat" description="ANK" evidence="1">
    <location>
        <begin position="33"/>
        <end position="65"/>
    </location>
</feature>
<feature type="repeat" description="ANK" evidence="1">
    <location>
        <begin position="66"/>
        <end position="100"/>
    </location>
</feature>
<dbReference type="PANTHER" id="PTHR34706">
    <property type="entry name" value="SLR1338 PROTEIN"/>
    <property type="match status" value="1"/>
</dbReference>
<keyword evidence="1" id="KW-0040">ANK repeat</keyword>
<dbReference type="Gene3D" id="1.25.40.20">
    <property type="entry name" value="Ankyrin repeat-containing domain"/>
    <property type="match status" value="1"/>
</dbReference>
<dbReference type="SUPFAM" id="SSF48403">
    <property type="entry name" value="Ankyrin repeat"/>
    <property type="match status" value="1"/>
</dbReference>
<gene>
    <name evidence="3" type="ORF">BDV23DRAFT_169025</name>
</gene>
<dbReference type="SMART" id="SM00248">
    <property type="entry name" value="ANK"/>
    <property type="match status" value="3"/>
</dbReference>
<dbReference type="PROSITE" id="PS50297">
    <property type="entry name" value="ANK_REP_REGION"/>
    <property type="match status" value="3"/>
</dbReference>
<organism evidence="3">
    <name type="scientific">Petromyces alliaceus</name>
    <name type="common">Aspergillus alliaceus</name>
    <dbReference type="NCBI Taxonomy" id="209559"/>
    <lineage>
        <taxon>Eukaryota</taxon>
        <taxon>Fungi</taxon>
        <taxon>Dikarya</taxon>
        <taxon>Ascomycota</taxon>
        <taxon>Pezizomycotina</taxon>
        <taxon>Eurotiomycetes</taxon>
        <taxon>Eurotiomycetidae</taxon>
        <taxon>Eurotiales</taxon>
        <taxon>Aspergillaceae</taxon>
        <taxon>Aspergillus</taxon>
        <taxon>Aspergillus subgen. Circumdati</taxon>
    </lineage>
</organism>
<proteinExistence type="predicted"/>
<dbReference type="Pfam" id="PF12796">
    <property type="entry name" value="Ank_2"/>
    <property type="match status" value="1"/>
</dbReference>
<evidence type="ECO:0000256" key="2">
    <source>
        <dbReference type="SAM" id="Coils"/>
    </source>
</evidence>
<feature type="coiled-coil region" evidence="2">
    <location>
        <begin position="458"/>
        <end position="485"/>
    </location>
</feature>